<name>A0A6C0IYM1_9ZZZZ</name>
<sequence>MTLLLSVAAVTTLVAAEKSHPLLTAGLVDVVTIPVVAGAGPLLRVVPADAWDLVAVA</sequence>
<dbReference type="EMBL" id="MN740283">
    <property type="protein sequence ID" value="QHT97670.1"/>
    <property type="molecule type" value="Genomic_DNA"/>
</dbReference>
<dbReference type="AlphaFoldDB" id="A0A6C0IYM1"/>
<accession>A0A6C0IYM1</accession>
<organism evidence="1">
    <name type="scientific">viral metagenome</name>
    <dbReference type="NCBI Taxonomy" id="1070528"/>
    <lineage>
        <taxon>unclassified sequences</taxon>
        <taxon>metagenomes</taxon>
        <taxon>organismal metagenomes</taxon>
    </lineage>
</organism>
<protein>
    <submittedName>
        <fullName evidence="1">Uncharacterized protein</fullName>
    </submittedName>
</protein>
<proteinExistence type="predicted"/>
<evidence type="ECO:0000313" key="1">
    <source>
        <dbReference type="EMBL" id="QHT97670.1"/>
    </source>
</evidence>
<reference evidence="1" key="1">
    <citation type="journal article" date="2020" name="Nature">
        <title>Giant virus diversity and host interactions through global metagenomics.</title>
        <authorList>
            <person name="Schulz F."/>
            <person name="Roux S."/>
            <person name="Paez-Espino D."/>
            <person name="Jungbluth S."/>
            <person name="Walsh D.A."/>
            <person name="Denef V.J."/>
            <person name="McMahon K.D."/>
            <person name="Konstantinidis K.T."/>
            <person name="Eloe-Fadrosh E.A."/>
            <person name="Kyrpides N.C."/>
            <person name="Woyke T."/>
        </authorList>
    </citation>
    <scope>NUCLEOTIDE SEQUENCE</scope>
    <source>
        <strain evidence="1">GVMAG-M-3300025572-1</strain>
    </source>
</reference>